<dbReference type="Proteomes" id="UP000295757">
    <property type="component" value="Unassembled WGS sequence"/>
</dbReference>
<evidence type="ECO:0008006" key="3">
    <source>
        <dbReference type="Google" id="ProtNLM"/>
    </source>
</evidence>
<reference evidence="1 2" key="1">
    <citation type="submission" date="2019-03" db="EMBL/GenBank/DDBJ databases">
        <title>Genomic Encyclopedia of Archaeal and Bacterial Type Strains, Phase II (KMG-II): from individual species to whole genera.</title>
        <authorList>
            <person name="Goeker M."/>
        </authorList>
    </citation>
    <scope>NUCLEOTIDE SEQUENCE [LARGE SCALE GENOMIC DNA]</scope>
    <source>
        <strain evidence="1 2">ATCC 35214</strain>
    </source>
</reference>
<sequence>MKLKKGLKLAFITSTITIPLITISCTTGYNQADNNLKQLSKFTNEINQSTNPRYKYIRAISNYLNKSLNETFIEINHQVGEVSNNDWINFATTVSLKIRFLNELKQKLDQIPDDKINNSTFGIGSSRFLEMYKFIYGLNAENFKQWKETSDEFLYIVDYNLLQKGLQYNYFLEINDINLENLTKDTQNTYKLLNDINFKETEKQKENFNQLSNNPNPSLHLNNLIINYQKNLAEYFKGSEIESKWTKFTQITQQLFDFFENFFKNSRDIYVKIDDSFLQTLQFQPILSNEQFNYLRNCFEFLQVIGNEYFKVMIDLRVNKNLNEKDLNELINDMKLYKIFDKAELNALQKNIETGVNSRDIIYQKLLDIFNTAYDIKTFAKNASDDIQRYLQMHSK</sequence>
<accession>A0A4R7UCI4</accession>
<dbReference type="RefSeq" id="WP_134110135.1">
    <property type="nucleotide sequence ID" value="NZ_SOCN01000001.1"/>
</dbReference>
<dbReference type="OrthoDB" id="401394at2"/>
<dbReference type="EMBL" id="SOCN01000001">
    <property type="protein sequence ID" value="TDV24152.1"/>
    <property type="molecule type" value="Genomic_DNA"/>
</dbReference>
<name>A0A4R7UCI4_9BACT</name>
<protein>
    <recommendedName>
        <fullName evidence="3">Lipoprotein</fullName>
    </recommendedName>
</protein>
<dbReference type="PROSITE" id="PS51257">
    <property type="entry name" value="PROKAR_LIPOPROTEIN"/>
    <property type="match status" value="1"/>
</dbReference>
<dbReference type="AlphaFoldDB" id="A0A4R7UCI4"/>
<organism evidence="1 2">
    <name type="scientific">Mycoplasmopsis mustelae</name>
    <dbReference type="NCBI Taxonomy" id="171289"/>
    <lineage>
        <taxon>Bacteria</taxon>
        <taxon>Bacillati</taxon>
        <taxon>Mycoplasmatota</taxon>
        <taxon>Mycoplasmoidales</taxon>
        <taxon>Metamycoplasmataceae</taxon>
        <taxon>Mycoplasmopsis</taxon>
    </lineage>
</organism>
<proteinExistence type="predicted"/>
<keyword evidence="2" id="KW-1185">Reference proteome</keyword>
<gene>
    <name evidence="1" type="ORF">BCF59_0100</name>
</gene>
<comment type="caution">
    <text evidence="1">The sequence shown here is derived from an EMBL/GenBank/DDBJ whole genome shotgun (WGS) entry which is preliminary data.</text>
</comment>
<evidence type="ECO:0000313" key="1">
    <source>
        <dbReference type="EMBL" id="TDV24152.1"/>
    </source>
</evidence>
<evidence type="ECO:0000313" key="2">
    <source>
        <dbReference type="Proteomes" id="UP000295757"/>
    </source>
</evidence>